<evidence type="ECO:0000313" key="1">
    <source>
        <dbReference type="EMBL" id="KAG7604075.1"/>
    </source>
</evidence>
<protein>
    <submittedName>
        <fullName evidence="1">Uncharacterized protein</fullName>
    </submittedName>
</protein>
<comment type="caution">
    <text evidence="1">The sequence shown here is derived from an EMBL/GenBank/DDBJ whole genome shotgun (WGS) entry which is preliminary data.</text>
</comment>
<reference evidence="1 2" key="1">
    <citation type="submission" date="2020-12" db="EMBL/GenBank/DDBJ databases">
        <title>Concerted genomic and epigenomic changes stabilize Arabidopsis allopolyploids.</title>
        <authorList>
            <person name="Chen Z."/>
        </authorList>
    </citation>
    <scope>NUCLEOTIDE SEQUENCE [LARGE SCALE GENOMIC DNA]</scope>
    <source>
        <strain evidence="1">Allo738</strain>
        <tissue evidence="1">Leaf</tissue>
    </source>
</reference>
<organism evidence="1 2">
    <name type="scientific">Arabidopsis thaliana x Arabidopsis arenosa</name>
    <dbReference type="NCBI Taxonomy" id="1240361"/>
    <lineage>
        <taxon>Eukaryota</taxon>
        <taxon>Viridiplantae</taxon>
        <taxon>Streptophyta</taxon>
        <taxon>Embryophyta</taxon>
        <taxon>Tracheophyta</taxon>
        <taxon>Spermatophyta</taxon>
        <taxon>Magnoliopsida</taxon>
        <taxon>eudicotyledons</taxon>
        <taxon>Gunneridae</taxon>
        <taxon>Pentapetalae</taxon>
        <taxon>rosids</taxon>
        <taxon>malvids</taxon>
        <taxon>Brassicales</taxon>
        <taxon>Brassicaceae</taxon>
        <taxon>Camelineae</taxon>
        <taxon>Arabidopsis</taxon>
    </lineage>
</organism>
<name>A0A8T2CWZ5_9BRAS</name>
<dbReference type="AlphaFoldDB" id="A0A8T2CWZ5"/>
<proteinExistence type="predicted"/>
<evidence type="ECO:0000313" key="2">
    <source>
        <dbReference type="Proteomes" id="UP000694240"/>
    </source>
</evidence>
<dbReference type="EMBL" id="JAEFBK010000005">
    <property type="protein sequence ID" value="KAG7604075.1"/>
    <property type="molecule type" value="Genomic_DNA"/>
</dbReference>
<dbReference type="Proteomes" id="UP000694240">
    <property type="component" value="Chromosome 5"/>
</dbReference>
<sequence length="63" mass="7337">MILVDRDELSMLVLQQIRRDDIIGATLRLGFGESKSWAVKSKKSGFWVRHWIAEECLKIILHV</sequence>
<accession>A0A8T2CWZ5</accession>
<keyword evidence="2" id="KW-1185">Reference proteome</keyword>
<gene>
    <name evidence="1" type="ORF">ISN45_At05g031640</name>
</gene>